<dbReference type="SUPFAM" id="SSF48619">
    <property type="entry name" value="Phospholipase A2, PLA2"/>
    <property type="match status" value="1"/>
</dbReference>
<dbReference type="OrthoDB" id="8087013at2"/>
<evidence type="ECO:0000313" key="1">
    <source>
        <dbReference type="EMBL" id="MXQ09999.1"/>
    </source>
</evidence>
<proteinExistence type="predicted"/>
<dbReference type="GO" id="GO:0050482">
    <property type="term" value="P:arachidonate secretion"/>
    <property type="evidence" value="ECO:0007669"/>
    <property type="project" value="InterPro"/>
</dbReference>
<dbReference type="InterPro" id="IPR036444">
    <property type="entry name" value="PLipase_A2_dom_sf"/>
</dbReference>
<comment type="caution">
    <text evidence="1">The sequence shown here is derived from an EMBL/GenBank/DDBJ whole genome shotgun (WGS) entry which is preliminary data.</text>
</comment>
<dbReference type="EMBL" id="WURB01000001">
    <property type="protein sequence ID" value="MXQ09999.1"/>
    <property type="molecule type" value="Genomic_DNA"/>
</dbReference>
<sequence length="208" mass="22536">MRLAHPADLEGCVSEKQARFSAGSPHSLLHVITGRVVVIRFLGTPHSSGVWRIGSAPKRDFTIHDRCSRPVVSSKRPRQVRFLTGGIETNTLPFSGLTGCHFGDSGCPGSAQRASPLLHCNWRGIGDINRGRPADALDAACRAHDLCYERTGWGACACDRAFLKATATITRRRKTDETVRTKATMANTIFALTPCAETGKSPPRAGKR</sequence>
<evidence type="ECO:0000313" key="2">
    <source>
        <dbReference type="Proteomes" id="UP000436483"/>
    </source>
</evidence>
<dbReference type="GO" id="GO:0004623">
    <property type="term" value="F:phospholipase A2 activity"/>
    <property type="evidence" value="ECO:0007669"/>
    <property type="project" value="InterPro"/>
</dbReference>
<accession>A0A7X3MMX4</accession>
<evidence type="ECO:0008006" key="3">
    <source>
        <dbReference type="Google" id="ProtNLM"/>
    </source>
</evidence>
<keyword evidence="2" id="KW-1185">Reference proteome</keyword>
<dbReference type="Gene3D" id="1.20.90.10">
    <property type="entry name" value="Phospholipase A2 domain"/>
    <property type="match status" value="1"/>
</dbReference>
<dbReference type="GO" id="GO:0006644">
    <property type="term" value="P:phospholipid metabolic process"/>
    <property type="evidence" value="ECO:0007669"/>
    <property type="project" value="InterPro"/>
</dbReference>
<name>A0A7X3MMX4_9HYPH</name>
<protein>
    <recommendedName>
        <fullName evidence="3">Phospholipase A2 domain-containing protein</fullName>
    </recommendedName>
</protein>
<reference evidence="1 2" key="2">
    <citation type="submission" date="2020-01" db="EMBL/GenBank/DDBJ databases">
        <title>Microvirga sp. nov., an arsenate reduction bacterium isolated from Tibet hotspring sediments.</title>
        <authorList>
            <person name="Xian W.-D."/>
            <person name="Li W.-J."/>
        </authorList>
    </citation>
    <scope>NUCLEOTIDE SEQUENCE [LARGE SCALE GENOMIC DNA]</scope>
    <source>
        <strain evidence="1 2">KCTC 23863</strain>
    </source>
</reference>
<dbReference type="RefSeq" id="WP_160882615.1">
    <property type="nucleotide sequence ID" value="NZ_WURB01000001.1"/>
</dbReference>
<reference evidence="1 2" key="1">
    <citation type="submission" date="2019-12" db="EMBL/GenBank/DDBJ databases">
        <authorList>
            <person name="Yuan C.-G."/>
        </authorList>
    </citation>
    <scope>NUCLEOTIDE SEQUENCE [LARGE SCALE GENOMIC DNA]</scope>
    <source>
        <strain evidence="1 2">KCTC 23863</strain>
    </source>
</reference>
<dbReference type="AlphaFoldDB" id="A0A7X3MMX4"/>
<gene>
    <name evidence="1" type="ORF">GR328_00710</name>
</gene>
<dbReference type="Proteomes" id="UP000436483">
    <property type="component" value="Unassembled WGS sequence"/>
</dbReference>
<organism evidence="1 2">
    <name type="scientific">Microvirga makkahensis</name>
    <dbReference type="NCBI Taxonomy" id="1128670"/>
    <lineage>
        <taxon>Bacteria</taxon>
        <taxon>Pseudomonadati</taxon>
        <taxon>Pseudomonadota</taxon>
        <taxon>Alphaproteobacteria</taxon>
        <taxon>Hyphomicrobiales</taxon>
        <taxon>Methylobacteriaceae</taxon>
        <taxon>Microvirga</taxon>
    </lineage>
</organism>